<evidence type="ECO:0000313" key="12">
    <source>
        <dbReference type="EMBL" id="AFA39309.1"/>
    </source>
</evidence>
<keyword evidence="6" id="KW-1003">Cell membrane</keyword>
<dbReference type="Pfam" id="PF03186">
    <property type="entry name" value="CobD_Cbib"/>
    <property type="match status" value="1"/>
</dbReference>
<dbReference type="KEGG" id="pog:Pogu_1282"/>
<dbReference type="eggNOG" id="arCOG04274">
    <property type="taxonomic scope" value="Archaea"/>
</dbReference>
<evidence type="ECO:0000256" key="1">
    <source>
        <dbReference type="ARBA" id="ARBA00003384"/>
    </source>
</evidence>
<evidence type="ECO:0000256" key="7">
    <source>
        <dbReference type="ARBA" id="ARBA00022573"/>
    </source>
</evidence>
<feature type="transmembrane region" description="Helical" evidence="11">
    <location>
        <begin position="86"/>
        <end position="110"/>
    </location>
</feature>
<evidence type="ECO:0000256" key="8">
    <source>
        <dbReference type="ARBA" id="ARBA00022692"/>
    </source>
</evidence>
<name>H6QAA8_PYROT</name>
<dbReference type="InterPro" id="IPR004485">
    <property type="entry name" value="Cobalamin_biosynth_CobD/CbiB"/>
</dbReference>
<dbReference type="GO" id="GO:0048472">
    <property type="term" value="F:threonine-phosphate decarboxylase activity"/>
    <property type="evidence" value="ECO:0007669"/>
    <property type="project" value="InterPro"/>
</dbReference>
<evidence type="ECO:0000256" key="6">
    <source>
        <dbReference type="ARBA" id="ARBA00022475"/>
    </source>
</evidence>
<comment type="similarity">
    <text evidence="4">Belongs to the CobD/CbiB family.</text>
</comment>
<proteinExistence type="inferred from homology"/>
<protein>
    <recommendedName>
        <fullName evidence="5">Probable cobalamin biosynthesis protein CobD</fullName>
    </recommendedName>
</protein>
<dbReference type="UniPathway" id="UPA00148"/>
<sequence length="324" mass="34442">MEPWLKAVAEAYLWLATCALVLAMPSHSPLLSPDPTALLFALVLEAADFPAKWDNYLVSRLIPPRVHPVALIYALGAFVMRRSRGVLGGVVVLAAVTLPMTTAAIAFRLVRGDEIYWSLAEGYLLKLSFSITHVTYGCALGYIKGEACWAVSQFVRRDLSACRRELVNSACIEAAAESLVDSYVSTLFWYGVLGLPGAWLQRSVNTADGLAGFRHHGPLGAPSAYADTALNWAPARATAALLLATSLKAPGALLYMSALPSPNARWPISAAAAAVGAGVEKEGAYRIPGPRPHEVDVINALGVAHAAAALWALLMAVSLPLKFI</sequence>
<evidence type="ECO:0000256" key="5">
    <source>
        <dbReference type="ARBA" id="ARBA00016185"/>
    </source>
</evidence>
<keyword evidence="10 11" id="KW-0472">Membrane</keyword>
<organism evidence="12 13">
    <name type="scientific">Pyrobaculum oguniense (strain DSM 13380 / JCM 10595 / TE7)</name>
    <dbReference type="NCBI Taxonomy" id="698757"/>
    <lineage>
        <taxon>Archaea</taxon>
        <taxon>Thermoproteota</taxon>
        <taxon>Thermoprotei</taxon>
        <taxon>Thermoproteales</taxon>
        <taxon>Thermoproteaceae</taxon>
        <taxon>Pyrobaculum</taxon>
    </lineage>
</organism>
<dbReference type="Proteomes" id="UP000009062">
    <property type="component" value="Chromosome"/>
</dbReference>
<gene>
    <name evidence="12" type="ordered locus">Pogu_1282</name>
</gene>
<comment type="function">
    <text evidence="1">Converts cobyric acid to cobinamide by the addition of aminopropanol on the F carboxylic group.</text>
</comment>
<dbReference type="GO" id="GO:0009236">
    <property type="term" value="P:cobalamin biosynthetic process"/>
    <property type="evidence" value="ECO:0007669"/>
    <property type="project" value="UniProtKB-UniPathway"/>
</dbReference>
<feature type="transmembrane region" description="Helical" evidence="11">
    <location>
        <begin position="57"/>
        <end position="79"/>
    </location>
</feature>
<dbReference type="GO" id="GO:0005886">
    <property type="term" value="C:plasma membrane"/>
    <property type="evidence" value="ECO:0007669"/>
    <property type="project" value="UniProtKB-SubCell"/>
</dbReference>
<comment type="pathway">
    <text evidence="3">Cofactor biosynthesis; adenosylcobalamin biosynthesis.</text>
</comment>
<evidence type="ECO:0000256" key="9">
    <source>
        <dbReference type="ARBA" id="ARBA00022989"/>
    </source>
</evidence>
<dbReference type="EMBL" id="CP003316">
    <property type="protein sequence ID" value="AFA39309.1"/>
    <property type="molecule type" value="Genomic_DNA"/>
</dbReference>
<dbReference type="PANTHER" id="PTHR34308:SF1">
    <property type="entry name" value="COBALAMIN BIOSYNTHESIS PROTEIN CBIB"/>
    <property type="match status" value="1"/>
</dbReference>
<dbReference type="PANTHER" id="PTHR34308">
    <property type="entry name" value="COBALAMIN BIOSYNTHESIS PROTEIN CBIB"/>
    <property type="match status" value="1"/>
</dbReference>
<dbReference type="HOGENOM" id="CLU_054212_0_2_2"/>
<reference evidence="12 13" key="1">
    <citation type="journal article" date="2012" name="Stand. Genomic Sci.">
        <title>Complete genome sequence of Pyrobaculum oguniense.</title>
        <authorList>
            <person name="Bernick D.L."/>
            <person name="Karplus K."/>
            <person name="Lui L.M."/>
            <person name="Coker J.K."/>
            <person name="Murphy J.N."/>
            <person name="Chan P.P."/>
            <person name="Cozen A.E."/>
            <person name="Lowe T.M."/>
        </authorList>
    </citation>
    <scope>NUCLEOTIDE SEQUENCE [LARGE SCALE GENOMIC DNA]</scope>
    <source>
        <strain evidence="12 13">TE7</strain>
    </source>
</reference>
<keyword evidence="8 11" id="KW-0812">Transmembrane</keyword>
<evidence type="ECO:0000256" key="3">
    <source>
        <dbReference type="ARBA" id="ARBA00004953"/>
    </source>
</evidence>
<evidence type="ECO:0000256" key="4">
    <source>
        <dbReference type="ARBA" id="ARBA00006263"/>
    </source>
</evidence>
<accession>H6QAA8</accession>
<evidence type="ECO:0000256" key="11">
    <source>
        <dbReference type="SAM" id="Phobius"/>
    </source>
</evidence>
<keyword evidence="9 11" id="KW-1133">Transmembrane helix</keyword>
<evidence type="ECO:0000256" key="2">
    <source>
        <dbReference type="ARBA" id="ARBA00004651"/>
    </source>
</evidence>
<keyword evidence="13" id="KW-1185">Reference proteome</keyword>
<dbReference type="AlphaFoldDB" id="H6QAA8"/>
<comment type="subcellular location">
    <subcellularLocation>
        <location evidence="2">Cell membrane</location>
        <topology evidence="2">Multi-pass membrane protein</topology>
    </subcellularLocation>
</comment>
<keyword evidence="7" id="KW-0169">Cobalamin biosynthesis</keyword>
<dbReference type="STRING" id="698757.Pogu_1282"/>
<evidence type="ECO:0000313" key="13">
    <source>
        <dbReference type="Proteomes" id="UP000009062"/>
    </source>
</evidence>
<evidence type="ECO:0000256" key="10">
    <source>
        <dbReference type="ARBA" id="ARBA00023136"/>
    </source>
</evidence>